<name>A0A0H2S355_9AGAM</name>
<feature type="compositionally biased region" description="Basic and acidic residues" evidence="1">
    <location>
        <begin position="1"/>
        <end position="12"/>
    </location>
</feature>
<keyword evidence="3" id="KW-1185">Reference proteome</keyword>
<proteinExistence type="predicted"/>
<evidence type="ECO:0000313" key="2">
    <source>
        <dbReference type="EMBL" id="KLO18745.1"/>
    </source>
</evidence>
<feature type="region of interest" description="Disordered" evidence="1">
    <location>
        <begin position="1"/>
        <end position="79"/>
    </location>
</feature>
<organism evidence="2 3">
    <name type="scientific">Schizopora paradoxa</name>
    <dbReference type="NCBI Taxonomy" id="27342"/>
    <lineage>
        <taxon>Eukaryota</taxon>
        <taxon>Fungi</taxon>
        <taxon>Dikarya</taxon>
        <taxon>Basidiomycota</taxon>
        <taxon>Agaricomycotina</taxon>
        <taxon>Agaricomycetes</taxon>
        <taxon>Hymenochaetales</taxon>
        <taxon>Schizoporaceae</taxon>
        <taxon>Schizopora</taxon>
    </lineage>
</organism>
<evidence type="ECO:0000256" key="1">
    <source>
        <dbReference type="SAM" id="MobiDB-lite"/>
    </source>
</evidence>
<evidence type="ECO:0008006" key="4">
    <source>
        <dbReference type="Google" id="ProtNLM"/>
    </source>
</evidence>
<dbReference type="InterPro" id="IPR014752">
    <property type="entry name" value="Arrestin-like_C"/>
</dbReference>
<reference evidence="2 3" key="1">
    <citation type="submission" date="2015-04" db="EMBL/GenBank/DDBJ databases">
        <title>Complete genome sequence of Schizopora paradoxa KUC8140, a cosmopolitan wood degrader in East Asia.</title>
        <authorList>
            <consortium name="DOE Joint Genome Institute"/>
            <person name="Min B."/>
            <person name="Park H."/>
            <person name="Jang Y."/>
            <person name="Kim J.-J."/>
            <person name="Kim K.H."/>
            <person name="Pangilinan J."/>
            <person name="Lipzen A."/>
            <person name="Riley R."/>
            <person name="Grigoriev I.V."/>
            <person name="Spatafora J.W."/>
            <person name="Choi I.-G."/>
        </authorList>
    </citation>
    <scope>NUCLEOTIDE SEQUENCE [LARGE SCALE GENOMIC DNA]</scope>
    <source>
        <strain evidence="2 3">KUC8140</strain>
    </source>
</reference>
<dbReference type="InParanoid" id="A0A0H2S355"/>
<feature type="compositionally biased region" description="Polar residues" evidence="1">
    <location>
        <begin position="60"/>
        <end position="79"/>
    </location>
</feature>
<dbReference type="Gene3D" id="2.60.40.640">
    <property type="match status" value="1"/>
</dbReference>
<evidence type="ECO:0000313" key="3">
    <source>
        <dbReference type="Proteomes" id="UP000053477"/>
    </source>
</evidence>
<dbReference type="OrthoDB" id="3262423at2759"/>
<dbReference type="AlphaFoldDB" id="A0A0H2S355"/>
<gene>
    <name evidence="2" type="ORF">SCHPADRAFT_886033</name>
</gene>
<accession>A0A0H2S355</accession>
<protein>
    <recommendedName>
        <fullName evidence="4">Arrestin-like N-terminal domain-containing protein</fullName>
    </recommendedName>
</protein>
<sequence>MSSAGARERGLDRASAPPYSPIDLGEDTVEGRTENPPDYSGPASASRPRRREHHQAIPTPRQTVEHSYSLSKGSRSSPHQPWLTLKLESYAESPVSTPVVLEGKSVKGSVELSLDKPEDITQVIVVFKGRIIAKDVGDKRTFYQREVTLWDRSMGDSNSPTSPSSSTTFKGKLTGQYVWPFAIDLQNRFMSKSRDINDFKLAKEERLPPNLRGHNDLPLIDYQISVNIKRSSIFRLNSSLSSPVTYVPEIPVPRFSDVRERAYGQNVAFLPGPSEDQGGWYKTSFAPVRGLMFKTREIEVDYSLFIALPLTYTRGGVIPLYLVLQSKDKQAVDLLSNARAVRVALGRTLSVPNRFAPEIDSHVGGDAGASRTCRVAWRAIGAENSLLSCSILYGEIALPPNLTPSFSLGQFCMQYYVDVYAPQPTGFEPHTSGRLSRTEITISANSVSGSQPRNLLPPGEVPDIGKENADETFGALADAFHRQSNVSVFGSRGDSLAY</sequence>
<dbReference type="Proteomes" id="UP000053477">
    <property type="component" value="Unassembled WGS sequence"/>
</dbReference>
<dbReference type="EMBL" id="KQ085892">
    <property type="protein sequence ID" value="KLO18745.1"/>
    <property type="molecule type" value="Genomic_DNA"/>
</dbReference>